<evidence type="ECO:0000256" key="5">
    <source>
        <dbReference type="ARBA" id="ARBA00038359"/>
    </source>
</evidence>
<keyword evidence="9" id="KW-1185">Reference proteome</keyword>
<evidence type="ECO:0000313" key="9">
    <source>
        <dbReference type="Proteomes" id="UP000838763"/>
    </source>
</evidence>
<feature type="transmembrane region" description="Helical" evidence="6">
    <location>
        <begin position="103"/>
        <end position="131"/>
    </location>
</feature>
<dbReference type="PANTHER" id="PTHR33048">
    <property type="entry name" value="PTH11-LIKE INTEGRAL MEMBRANE PROTEIN (AFU_ORTHOLOGUE AFUA_5G11245)"/>
    <property type="match status" value="1"/>
</dbReference>
<evidence type="ECO:0000256" key="6">
    <source>
        <dbReference type="SAM" id="Phobius"/>
    </source>
</evidence>
<evidence type="ECO:0000313" key="8">
    <source>
        <dbReference type="EMBL" id="CAI4215644.1"/>
    </source>
</evidence>
<organism evidence="8 9">
    <name type="scientific">Parascedosporium putredinis</name>
    <dbReference type="NCBI Taxonomy" id="1442378"/>
    <lineage>
        <taxon>Eukaryota</taxon>
        <taxon>Fungi</taxon>
        <taxon>Dikarya</taxon>
        <taxon>Ascomycota</taxon>
        <taxon>Pezizomycotina</taxon>
        <taxon>Sordariomycetes</taxon>
        <taxon>Hypocreomycetidae</taxon>
        <taxon>Microascales</taxon>
        <taxon>Microascaceae</taxon>
        <taxon>Parascedosporium</taxon>
    </lineage>
</organism>
<feature type="transmembrane region" description="Helical" evidence="6">
    <location>
        <begin position="221"/>
        <end position="242"/>
    </location>
</feature>
<dbReference type="PANTHER" id="PTHR33048:SF57">
    <property type="entry name" value="INTEGRAL MEMBRANE PROTEIN-RELATED"/>
    <property type="match status" value="1"/>
</dbReference>
<feature type="transmembrane region" description="Helical" evidence="6">
    <location>
        <begin position="143"/>
        <end position="164"/>
    </location>
</feature>
<keyword evidence="2 6" id="KW-0812">Transmembrane</keyword>
<comment type="caution">
    <text evidence="8">The sequence shown here is derived from an EMBL/GenBank/DDBJ whole genome shotgun (WGS) entry which is preliminary data.</text>
</comment>
<feature type="transmembrane region" description="Helical" evidence="6">
    <location>
        <begin position="24"/>
        <end position="47"/>
    </location>
</feature>
<dbReference type="AlphaFoldDB" id="A0A9P1H2U8"/>
<dbReference type="GO" id="GO:0016020">
    <property type="term" value="C:membrane"/>
    <property type="evidence" value="ECO:0007669"/>
    <property type="project" value="UniProtKB-SubCell"/>
</dbReference>
<proteinExistence type="inferred from homology"/>
<reference evidence="8" key="1">
    <citation type="submission" date="2022-11" db="EMBL/GenBank/DDBJ databases">
        <authorList>
            <person name="Scott C."/>
            <person name="Bruce N."/>
        </authorList>
    </citation>
    <scope>NUCLEOTIDE SEQUENCE</scope>
</reference>
<sequence>MSSNEDQVVPQFESPIPIENGKQLSMVVVCTLSIVIPSVFVGLRLYARTMTSRSLGMSDYFILIGLVFNIGLQIDCLLMVLHGGFGFHLMDVAQRFGPDTLTYFFKAIMAFCILWNVAICFSKLSVLWLYTTLMPMKKMLYPAAGLGIFIILWNTGNILGQLLICKPFAMNWDQTIPGGKCGSQRDFYFVMGVFNIITDVLILGLPMPFLYSLHLPMMKKLVLIGMFAIGIMTCAISIYRQITLPGLDFRDMTYTGLLATLFSALEPAVAITLACIPYLRPLLGRFATPTTTSNYKITGDKSIGRSSRARAFEELNDADGSGSEVQLQTMDPGFSVEASPPQSNATKPRKNTIVVERKWEVSSSV</sequence>
<evidence type="ECO:0000256" key="1">
    <source>
        <dbReference type="ARBA" id="ARBA00004141"/>
    </source>
</evidence>
<evidence type="ECO:0000256" key="4">
    <source>
        <dbReference type="ARBA" id="ARBA00023136"/>
    </source>
</evidence>
<evidence type="ECO:0000256" key="2">
    <source>
        <dbReference type="ARBA" id="ARBA00022692"/>
    </source>
</evidence>
<feature type="transmembrane region" description="Helical" evidence="6">
    <location>
        <begin position="187"/>
        <end position="209"/>
    </location>
</feature>
<comment type="similarity">
    <text evidence="5">Belongs to the SAT4 family.</text>
</comment>
<dbReference type="OrthoDB" id="5329176at2759"/>
<dbReference type="InterPro" id="IPR049326">
    <property type="entry name" value="Rhodopsin_dom_fungi"/>
</dbReference>
<accession>A0A9P1H2U8</accession>
<dbReference type="Proteomes" id="UP000838763">
    <property type="component" value="Unassembled WGS sequence"/>
</dbReference>
<protein>
    <recommendedName>
        <fullName evidence="7">Rhodopsin domain-containing protein</fullName>
    </recommendedName>
</protein>
<feature type="domain" description="Rhodopsin" evidence="7">
    <location>
        <begin position="43"/>
        <end position="284"/>
    </location>
</feature>
<dbReference type="InterPro" id="IPR052337">
    <property type="entry name" value="SAT4-like"/>
</dbReference>
<gene>
    <name evidence="8" type="ORF">PPNO1_LOCUS5351</name>
</gene>
<name>A0A9P1H2U8_9PEZI</name>
<keyword evidence="4 6" id="KW-0472">Membrane</keyword>
<evidence type="ECO:0000256" key="3">
    <source>
        <dbReference type="ARBA" id="ARBA00022989"/>
    </source>
</evidence>
<dbReference type="EMBL" id="CALLCH030000012">
    <property type="protein sequence ID" value="CAI4215644.1"/>
    <property type="molecule type" value="Genomic_DNA"/>
</dbReference>
<comment type="subcellular location">
    <subcellularLocation>
        <location evidence="1">Membrane</location>
        <topology evidence="1">Multi-pass membrane protein</topology>
    </subcellularLocation>
</comment>
<keyword evidence="3 6" id="KW-1133">Transmembrane helix</keyword>
<feature type="transmembrane region" description="Helical" evidence="6">
    <location>
        <begin position="254"/>
        <end position="279"/>
    </location>
</feature>
<feature type="transmembrane region" description="Helical" evidence="6">
    <location>
        <begin position="59"/>
        <end position="83"/>
    </location>
</feature>
<dbReference type="Pfam" id="PF20684">
    <property type="entry name" value="Fung_rhodopsin"/>
    <property type="match status" value="1"/>
</dbReference>
<evidence type="ECO:0000259" key="7">
    <source>
        <dbReference type="Pfam" id="PF20684"/>
    </source>
</evidence>